<sequence>MAGAGDQRITIREVARRAGVSHQTVSRYFTRIEGLKPATRQKIEAVVSELNYRPNLVARSMRAKRSGRLATILPSTPNLTHSDLLGTLSAIAQDEGYRLEVVTIVGDARVRADRVLELAISGGFEGILSLSPLPLDPARSPIPVVTTADYDDQMHTQGELADASVVRDIIEYLASLGHQHFFHIAGPQTYASARSRKLVYETTIKELGLRSDGVADGDWTGRSGYDAIQSLLATSRVTAVLAANDYAAMGAIRAALERGWRVPDDISVFGWDDFDMGRYSTPSLSTVAVDREALGREAIHKLIAAVRGDEPPESTHGPINRIIIRESVGPAPHPTRSGA</sequence>
<dbReference type="RefSeq" id="WP_350274942.1">
    <property type="nucleotide sequence ID" value="NZ_CP158165.1"/>
</dbReference>
<dbReference type="InterPro" id="IPR046335">
    <property type="entry name" value="LacI/GalR-like_sensor"/>
</dbReference>
<dbReference type="InterPro" id="IPR028082">
    <property type="entry name" value="Peripla_BP_I"/>
</dbReference>
<dbReference type="Gene3D" id="1.10.260.40">
    <property type="entry name" value="lambda repressor-like DNA-binding domains"/>
    <property type="match status" value="1"/>
</dbReference>
<evidence type="ECO:0000259" key="4">
    <source>
        <dbReference type="PROSITE" id="PS50932"/>
    </source>
</evidence>
<evidence type="ECO:0000256" key="1">
    <source>
        <dbReference type="ARBA" id="ARBA00023015"/>
    </source>
</evidence>
<proteinExistence type="predicted"/>
<evidence type="ECO:0000313" key="5">
    <source>
        <dbReference type="EMBL" id="XBV22096.1"/>
    </source>
</evidence>
<keyword evidence="1" id="KW-0805">Transcription regulation</keyword>
<name>A0AAU7T5J8_9ACTN</name>
<dbReference type="SUPFAM" id="SSF47413">
    <property type="entry name" value="lambda repressor-like DNA-binding domains"/>
    <property type="match status" value="1"/>
</dbReference>
<dbReference type="CDD" id="cd01392">
    <property type="entry name" value="HTH_LacI"/>
    <property type="match status" value="1"/>
</dbReference>
<reference evidence="5" key="1">
    <citation type="submission" date="2024-06" db="EMBL/GenBank/DDBJ databases">
        <title>Kribbella sp. strain HUAS MG21 genome sequences.</title>
        <authorList>
            <person name="Mo P."/>
        </authorList>
    </citation>
    <scope>NUCLEOTIDE SEQUENCE</scope>
    <source>
        <strain evidence="5">HUAS MG21</strain>
    </source>
</reference>
<dbReference type="GO" id="GO:0000976">
    <property type="term" value="F:transcription cis-regulatory region binding"/>
    <property type="evidence" value="ECO:0007669"/>
    <property type="project" value="TreeGrafter"/>
</dbReference>
<dbReference type="Pfam" id="PF00356">
    <property type="entry name" value="LacI"/>
    <property type="match status" value="1"/>
</dbReference>
<dbReference type="SUPFAM" id="SSF53822">
    <property type="entry name" value="Periplasmic binding protein-like I"/>
    <property type="match status" value="1"/>
</dbReference>
<evidence type="ECO:0000256" key="2">
    <source>
        <dbReference type="ARBA" id="ARBA00023125"/>
    </source>
</evidence>
<dbReference type="Pfam" id="PF13377">
    <property type="entry name" value="Peripla_BP_3"/>
    <property type="match status" value="1"/>
</dbReference>
<dbReference type="PANTHER" id="PTHR30146">
    <property type="entry name" value="LACI-RELATED TRANSCRIPTIONAL REPRESSOR"/>
    <property type="match status" value="1"/>
</dbReference>
<dbReference type="GO" id="GO:0003700">
    <property type="term" value="F:DNA-binding transcription factor activity"/>
    <property type="evidence" value="ECO:0007669"/>
    <property type="project" value="TreeGrafter"/>
</dbReference>
<protein>
    <submittedName>
        <fullName evidence="5">LacI family DNA-binding transcriptional regulator</fullName>
    </submittedName>
</protein>
<keyword evidence="3" id="KW-0804">Transcription</keyword>
<dbReference type="AlphaFoldDB" id="A0AAU7T5J8"/>
<feature type="domain" description="HTH lacI-type" evidence="4">
    <location>
        <begin position="9"/>
        <end position="63"/>
    </location>
</feature>
<dbReference type="InterPro" id="IPR010982">
    <property type="entry name" value="Lambda_DNA-bd_dom_sf"/>
</dbReference>
<dbReference type="SMART" id="SM00354">
    <property type="entry name" value="HTH_LACI"/>
    <property type="match status" value="1"/>
</dbReference>
<gene>
    <name evidence="5" type="ORF">ABN611_26455</name>
</gene>
<dbReference type="PANTHER" id="PTHR30146:SF109">
    <property type="entry name" value="HTH-TYPE TRANSCRIPTIONAL REGULATOR GALS"/>
    <property type="match status" value="1"/>
</dbReference>
<keyword evidence="2 5" id="KW-0238">DNA-binding</keyword>
<dbReference type="EMBL" id="CP158165">
    <property type="protein sequence ID" value="XBV22096.1"/>
    <property type="molecule type" value="Genomic_DNA"/>
</dbReference>
<dbReference type="Gene3D" id="3.40.50.2300">
    <property type="match status" value="2"/>
</dbReference>
<dbReference type="InterPro" id="IPR000843">
    <property type="entry name" value="HTH_LacI"/>
</dbReference>
<evidence type="ECO:0000256" key="3">
    <source>
        <dbReference type="ARBA" id="ARBA00023163"/>
    </source>
</evidence>
<organism evidence="5">
    <name type="scientific">Kribbella sp. HUAS MG21</name>
    <dbReference type="NCBI Taxonomy" id="3160966"/>
    <lineage>
        <taxon>Bacteria</taxon>
        <taxon>Bacillati</taxon>
        <taxon>Actinomycetota</taxon>
        <taxon>Actinomycetes</taxon>
        <taxon>Propionibacteriales</taxon>
        <taxon>Kribbellaceae</taxon>
        <taxon>Kribbella</taxon>
    </lineage>
</organism>
<accession>A0AAU7T5J8</accession>
<dbReference type="PROSITE" id="PS50932">
    <property type="entry name" value="HTH_LACI_2"/>
    <property type="match status" value="1"/>
</dbReference>